<dbReference type="Proteomes" id="UP000708208">
    <property type="component" value="Unassembled WGS sequence"/>
</dbReference>
<feature type="compositionally biased region" description="Low complexity" evidence="1">
    <location>
        <begin position="159"/>
        <end position="171"/>
    </location>
</feature>
<dbReference type="EMBL" id="CAJVCH010017405">
    <property type="protein sequence ID" value="CAG7683503.1"/>
    <property type="molecule type" value="Genomic_DNA"/>
</dbReference>
<comment type="caution">
    <text evidence="2">The sequence shown here is derived from an EMBL/GenBank/DDBJ whole genome shotgun (WGS) entry which is preliminary data.</text>
</comment>
<evidence type="ECO:0000256" key="1">
    <source>
        <dbReference type="SAM" id="MobiDB-lite"/>
    </source>
</evidence>
<sequence length="406" mass="45312">MHRLEHHAGERLVTKGAPAVLDRAYEIVEARGDTSFIVEYRGCQLSKHRLIRVHSHKLKAYKPPVAWQEEYAKVFRHKVLNEFKNQTSFQELPRQEQYQERRQPRRVRPLSPSTLSFDLGEELPENPIPLLDLLQNQVPAIPKLAPLAAIIQEELNAARSPQRSQPRSTQRSSKEEFIPPRVQPAKLINVGALISDSISSINGHELILPPVEPPNEVEDPQSMTGDVSKKGIKHIYIPAVPPKERDEPYSQLTEYIRDQASIDFQLIPTGAETADLVIKKKPQAIPIPEEFRQPSVTKSGTDSGSKRSLGDQYRSVSGTASGLETGPTKRAKKKEVCKKRKAVLEERDRESRVILDTLAFFAGKEAHWGSMKRNGGVKPSEAEVGLGPTAGPSPMVTVQEAVEPEA</sequence>
<gene>
    <name evidence="2" type="ORF">AFUS01_LOCUS2954</name>
</gene>
<evidence type="ECO:0000313" key="2">
    <source>
        <dbReference type="EMBL" id="CAG7683503.1"/>
    </source>
</evidence>
<feature type="region of interest" description="Disordered" evidence="1">
    <location>
        <begin position="90"/>
        <end position="118"/>
    </location>
</feature>
<feature type="compositionally biased region" description="Polar residues" evidence="1">
    <location>
        <begin position="294"/>
        <end position="303"/>
    </location>
</feature>
<name>A0A8J2J4R0_9HEXA</name>
<feature type="region of interest" description="Disordered" evidence="1">
    <location>
        <begin position="369"/>
        <end position="395"/>
    </location>
</feature>
<feature type="region of interest" description="Disordered" evidence="1">
    <location>
        <begin position="288"/>
        <end position="334"/>
    </location>
</feature>
<organism evidence="2 3">
    <name type="scientific">Allacma fusca</name>
    <dbReference type="NCBI Taxonomy" id="39272"/>
    <lineage>
        <taxon>Eukaryota</taxon>
        <taxon>Metazoa</taxon>
        <taxon>Ecdysozoa</taxon>
        <taxon>Arthropoda</taxon>
        <taxon>Hexapoda</taxon>
        <taxon>Collembola</taxon>
        <taxon>Symphypleona</taxon>
        <taxon>Sminthuridae</taxon>
        <taxon>Allacma</taxon>
    </lineage>
</organism>
<keyword evidence="3" id="KW-1185">Reference proteome</keyword>
<feature type="region of interest" description="Disordered" evidence="1">
    <location>
        <begin position="157"/>
        <end position="180"/>
    </location>
</feature>
<proteinExistence type="predicted"/>
<evidence type="ECO:0000313" key="3">
    <source>
        <dbReference type="Proteomes" id="UP000708208"/>
    </source>
</evidence>
<dbReference type="AlphaFoldDB" id="A0A8J2J4R0"/>
<reference evidence="2" key="1">
    <citation type="submission" date="2021-06" db="EMBL/GenBank/DDBJ databases">
        <authorList>
            <person name="Hodson N. C."/>
            <person name="Mongue J. A."/>
            <person name="Jaron S. K."/>
        </authorList>
    </citation>
    <scope>NUCLEOTIDE SEQUENCE</scope>
</reference>
<accession>A0A8J2J4R0</accession>
<feature type="compositionally biased region" description="Basic and acidic residues" evidence="1">
    <location>
        <begin position="93"/>
        <end position="102"/>
    </location>
</feature>
<protein>
    <submittedName>
        <fullName evidence="2">Uncharacterized protein</fullName>
    </submittedName>
</protein>